<name>A0A6J4UQN3_9BACT</name>
<evidence type="ECO:0000313" key="2">
    <source>
        <dbReference type="EMBL" id="CAA9558032.1"/>
    </source>
</evidence>
<organism evidence="2">
    <name type="scientific">uncultured Thermomicrobiales bacterium</name>
    <dbReference type="NCBI Taxonomy" id="1645740"/>
    <lineage>
        <taxon>Bacteria</taxon>
        <taxon>Pseudomonadati</taxon>
        <taxon>Thermomicrobiota</taxon>
        <taxon>Thermomicrobia</taxon>
        <taxon>Thermomicrobiales</taxon>
        <taxon>environmental samples</taxon>
    </lineage>
</organism>
<dbReference type="PANTHER" id="PTHR34606:SF15">
    <property type="entry name" value="BON DOMAIN-CONTAINING PROTEIN"/>
    <property type="match status" value="1"/>
</dbReference>
<dbReference type="PROSITE" id="PS50914">
    <property type="entry name" value="BON"/>
    <property type="match status" value="2"/>
</dbReference>
<gene>
    <name evidence="2" type="ORF">AVDCRST_MAG18-841</name>
</gene>
<protein>
    <recommendedName>
        <fullName evidence="1">BON domain-containing protein</fullName>
    </recommendedName>
</protein>
<dbReference type="InterPro" id="IPR007055">
    <property type="entry name" value="BON_dom"/>
</dbReference>
<dbReference type="PANTHER" id="PTHR34606">
    <property type="entry name" value="BON DOMAIN-CONTAINING PROTEIN"/>
    <property type="match status" value="1"/>
</dbReference>
<dbReference type="InterPro" id="IPR051686">
    <property type="entry name" value="Lipoprotein_DolP"/>
</dbReference>
<proteinExistence type="predicted"/>
<dbReference type="AlphaFoldDB" id="A0A6J4UQN3"/>
<feature type="domain" description="BON" evidence="1">
    <location>
        <begin position="193"/>
        <end position="261"/>
    </location>
</feature>
<dbReference type="Gene3D" id="3.30.1340.30">
    <property type="match status" value="2"/>
</dbReference>
<dbReference type="Pfam" id="PF04972">
    <property type="entry name" value="BON"/>
    <property type="match status" value="2"/>
</dbReference>
<sequence>MTGNRGPEPEEMSPEDRRLAVTVDRRLQDEAGIYAAVRVGGGIAYLDGIVDSAAQRDAASDLAAGVAGIARVQNDLDIEEVGMPGEAGALDSSVYADISYQMLDSERTLNPDPMREPGEPDFNDPIAEIGGDMTTNSMIAAEEGIPYMPPTDPVVRPSNDAQELAIVTGFGQTSSDEFPDTLATTAFGDAPAGDEDIRQQVVEALGSDAATIDLVIDVIVRNGVVHLRGRVQTLDDAESAEEVAGRVPTVREVVEELEVAALE</sequence>
<evidence type="ECO:0000259" key="1">
    <source>
        <dbReference type="PROSITE" id="PS50914"/>
    </source>
</evidence>
<dbReference type="EMBL" id="CADCWN010000057">
    <property type="protein sequence ID" value="CAA9558032.1"/>
    <property type="molecule type" value="Genomic_DNA"/>
</dbReference>
<feature type="domain" description="BON" evidence="1">
    <location>
        <begin position="9"/>
        <end position="80"/>
    </location>
</feature>
<reference evidence="2" key="1">
    <citation type="submission" date="2020-02" db="EMBL/GenBank/DDBJ databases">
        <authorList>
            <person name="Meier V. D."/>
        </authorList>
    </citation>
    <scope>NUCLEOTIDE SEQUENCE</scope>
    <source>
        <strain evidence="2">AVDCRST_MAG18</strain>
    </source>
</reference>
<accession>A0A6J4UQN3</accession>